<gene>
    <name evidence="1" type="ORF">ATY89_07820</name>
    <name evidence="2" type="ORF">ATZ20_10840</name>
</gene>
<dbReference type="EMBL" id="CP013695">
    <property type="protein sequence ID" value="ALU32594.1"/>
    <property type="molecule type" value="Genomic_DNA"/>
</dbReference>
<accession>A0A0U3H4K8</accession>
<organism evidence="1 4">
    <name type="scientific">Sulfolobus acidocaldarius</name>
    <dbReference type="NCBI Taxonomy" id="2285"/>
    <lineage>
        <taxon>Archaea</taxon>
        <taxon>Thermoproteota</taxon>
        <taxon>Thermoprotei</taxon>
        <taxon>Sulfolobales</taxon>
        <taxon>Sulfolobaceae</taxon>
        <taxon>Sulfolobus</taxon>
    </lineage>
</organism>
<dbReference type="Proteomes" id="UP000060043">
    <property type="component" value="Chromosome"/>
</dbReference>
<proteinExistence type="predicted"/>
<protein>
    <submittedName>
        <fullName evidence="1">Uncharacterized protein</fullName>
    </submittedName>
</protein>
<dbReference type="GeneID" id="14552567"/>
<evidence type="ECO:0000313" key="4">
    <source>
        <dbReference type="Proteomes" id="UP000065473"/>
    </source>
</evidence>
<evidence type="ECO:0000313" key="3">
    <source>
        <dbReference type="Proteomes" id="UP000060043"/>
    </source>
</evidence>
<dbReference type="OrthoDB" id="37084at2157"/>
<evidence type="ECO:0000313" key="2">
    <source>
        <dbReference type="EMBL" id="ALU32594.1"/>
    </source>
</evidence>
<reference evidence="3 4" key="1">
    <citation type="submission" date="2015-12" db="EMBL/GenBank/DDBJ databases">
        <title>A stable core within a dynamic pangenome in Sulfolobus acidocaldarius.</title>
        <authorList>
            <person name="Anderson R."/>
            <person name="Kouris A."/>
            <person name="Seward C."/>
            <person name="Campbell K."/>
            <person name="Whitaker R."/>
        </authorList>
    </citation>
    <scope>NUCLEOTIDE SEQUENCE [LARGE SCALE GENOMIC DNA]</scope>
    <source>
        <strain evidence="1 4">GG12-C01-09</strain>
        <strain evidence="2 3">NG05B_CO5_07</strain>
    </source>
</reference>
<dbReference type="RefSeq" id="WP_011278848.1">
    <property type="nucleotide sequence ID" value="NZ_BHWZ01000006.1"/>
</dbReference>
<dbReference type="OMA" id="YIMRQAG"/>
<dbReference type="Proteomes" id="UP000065473">
    <property type="component" value="Chromosome"/>
</dbReference>
<dbReference type="EMBL" id="CP013694">
    <property type="protein sequence ID" value="ALU29855.1"/>
    <property type="molecule type" value="Genomic_DNA"/>
</dbReference>
<evidence type="ECO:0000313" key="1">
    <source>
        <dbReference type="EMBL" id="ALU29855.1"/>
    </source>
</evidence>
<name>A0A0U3H4K8_9CREN</name>
<sequence length="128" mass="14115">MSSQSNVEEILDIATKIAISASKPDRNGDPVVDASTINNLLTILQNRKNVDEVIAYIIRQMGREEIDPDTGKLLLKALQGKDLEKALSILGYVKWIYEGISGLNVDWNSISKAQTFKDIVTKLVGSIK</sequence>
<dbReference type="AlphaFoldDB" id="A0A0U3H4K8"/>